<reference evidence="2 3" key="1">
    <citation type="submission" date="2020-11" db="EMBL/GenBank/DDBJ databases">
        <title>Hymenobacter sp.</title>
        <authorList>
            <person name="Kim M.K."/>
        </authorList>
    </citation>
    <scope>NUCLEOTIDE SEQUENCE [LARGE SCALE GENOMIC DNA]</scope>
    <source>
        <strain evidence="2 3">BT594</strain>
    </source>
</reference>
<feature type="transmembrane region" description="Helical" evidence="1">
    <location>
        <begin position="334"/>
        <end position="356"/>
    </location>
</feature>
<feature type="transmembrane region" description="Helical" evidence="1">
    <location>
        <begin position="204"/>
        <end position="234"/>
    </location>
</feature>
<protein>
    <recommendedName>
        <fullName evidence="4">Glycosyltransferase RgtA/B/C/D-like domain-containing protein</fullName>
    </recommendedName>
</protein>
<keyword evidence="1" id="KW-0472">Membrane</keyword>
<evidence type="ECO:0000313" key="2">
    <source>
        <dbReference type="EMBL" id="MBG8553604.1"/>
    </source>
</evidence>
<gene>
    <name evidence="2" type="ORF">I5L79_08600</name>
</gene>
<feature type="transmembrane region" description="Helical" evidence="1">
    <location>
        <begin position="246"/>
        <end position="265"/>
    </location>
</feature>
<keyword evidence="1" id="KW-1133">Transmembrane helix</keyword>
<organism evidence="2 3">
    <name type="scientific">Hymenobacter guriensis</name>
    <dbReference type="NCBI Taxonomy" id="2793065"/>
    <lineage>
        <taxon>Bacteria</taxon>
        <taxon>Pseudomonadati</taxon>
        <taxon>Bacteroidota</taxon>
        <taxon>Cytophagia</taxon>
        <taxon>Cytophagales</taxon>
        <taxon>Hymenobacteraceae</taxon>
        <taxon>Hymenobacter</taxon>
    </lineage>
</organism>
<dbReference type="Proteomes" id="UP000601099">
    <property type="component" value="Unassembled WGS sequence"/>
</dbReference>
<evidence type="ECO:0000313" key="3">
    <source>
        <dbReference type="Proteomes" id="UP000601099"/>
    </source>
</evidence>
<evidence type="ECO:0000256" key="1">
    <source>
        <dbReference type="SAM" id="Phobius"/>
    </source>
</evidence>
<evidence type="ECO:0008006" key="4">
    <source>
        <dbReference type="Google" id="ProtNLM"/>
    </source>
</evidence>
<comment type="caution">
    <text evidence="2">The sequence shown here is derived from an EMBL/GenBank/DDBJ whole genome shotgun (WGS) entry which is preliminary data.</text>
</comment>
<keyword evidence="3" id="KW-1185">Reference proteome</keyword>
<feature type="transmembrane region" description="Helical" evidence="1">
    <location>
        <begin position="33"/>
        <end position="54"/>
    </location>
</feature>
<sequence length="427" mass="47872">MKVLLALGLNSLLLLWLGRWLWQQRLDAAVGAWLGPALAFKLLATVASVIMLSYDAALYHQWGNWLNDHAWRETQDWLRLLGQDSLHLGERTFLTRGLSNTLFFIKLLSLLNFASAGIVWLNALYVSLFSFIGSWQLVRVLARRFPATTPSAAAVAFLVWPSVVFWTSGLTKEALLVGAAAWLLALVVDASYQTERPLRPGQLLGMLLLTFLVVKMRYFFAVFLLLALAVLVLIRVGQRRGLLQRRWLQVGVLVVILGLGVLMAGRVSHVFTGAKFSRELMRNYNGLLTRSAGRPHIEYPGLEPTVPSVSRYAPLAVGNALMRPYLTESVSPRYFLAALENIVLLVVLVTCVWAVVRGRGGQLPFALVLLLLFYCLVVALLIGLTTPNLGTLNRYRVSFLPFLLLLLLQNDYAARWLRRLPWPKRQG</sequence>
<dbReference type="RefSeq" id="WP_196954626.1">
    <property type="nucleotide sequence ID" value="NZ_JADWYK010000004.1"/>
</dbReference>
<feature type="transmembrane region" description="Helical" evidence="1">
    <location>
        <begin position="397"/>
        <end position="417"/>
    </location>
</feature>
<keyword evidence="1" id="KW-0812">Transmembrane</keyword>
<accession>A0ABS0L2E5</accession>
<name>A0ABS0L2E5_9BACT</name>
<feature type="transmembrane region" description="Helical" evidence="1">
    <location>
        <begin position="145"/>
        <end position="167"/>
    </location>
</feature>
<dbReference type="EMBL" id="JADWYK010000004">
    <property type="protein sequence ID" value="MBG8553604.1"/>
    <property type="molecule type" value="Genomic_DNA"/>
</dbReference>
<feature type="transmembrane region" description="Helical" evidence="1">
    <location>
        <begin position="363"/>
        <end position="385"/>
    </location>
</feature>
<proteinExistence type="predicted"/>